<evidence type="ECO:0000256" key="2">
    <source>
        <dbReference type="ARBA" id="ARBA00022748"/>
    </source>
</evidence>
<dbReference type="Pfam" id="PF08534">
    <property type="entry name" value="Redoxin"/>
    <property type="match status" value="1"/>
</dbReference>
<gene>
    <name evidence="6" type="ORF">UFOPK1440_00148</name>
</gene>
<accession>A0A6J6BB44</accession>
<dbReference type="EMBL" id="CAEZSP010000003">
    <property type="protein sequence ID" value="CAB4536076.1"/>
    <property type="molecule type" value="Genomic_DNA"/>
</dbReference>
<dbReference type="InterPro" id="IPR050553">
    <property type="entry name" value="Thioredoxin_ResA/DsbE_sf"/>
</dbReference>
<evidence type="ECO:0000259" key="5">
    <source>
        <dbReference type="PROSITE" id="PS51352"/>
    </source>
</evidence>
<proteinExistence type="predicted"/>
<protein>
    <submittedName>
        <fullName evidence="6">Unannotated protein</fullName>
    </submittedName>
</protein>
<dbReference type="GO" id="GO:0030313">
    <property type="term" value="C:cell envelope"/>
    <property type="evidence" value="ECO:0007669"/>
    <property type="project" value="UniProtKB-SubCell"/>
</dbReference>
<dbReference type="PROSITE" id="PS51257">
    <property type="entry name" value="PROKAR_LIPOPROTEIN"/>
    <property type="match status" value="1"/>
</dbReference>
<dbReference type="PANTHER" id="PTHR42852">
    <property type="entry name" value="THIOL:DISULFIDE INTERCHANGE PROTEIN DSBE"/>
    <property type="match status" value="1"/>
</dbReference>
<dbReference type="AlphaFoldDB" id="A0A6J6BB44"/>
<feature type="domain" description="Thioredoxin" evidence="5">
    <location>
        <begin position="43"/>
        <end position="181"/>
    </location>
</feature>
<sequence>MRRFFPVFSALVISLTTLTACGGGGSTNAAENFVAGDGATTYVAPSDRIAAPKLGGMTLLGTSYQLPSNEIAVVNVWASWCSPCRAEEPTLAALTQIYPEVNFVGILTRDNLVNAEAFIRKRNSPYPTLIDDSVLIGFSKSLPANAIPTTVVIDKKGMVAGRISGIVTIASLSELLDKVKSE</sequence>
<keyword evidence="4" id="KW-0676">Redox-active center</keyword>
<evidence type="ECO:0000256" key="4">
    <source>
        <dbReference type="ARBA" id="ARBA00023284"/>
    </source>
</evidence>
<dbReference type="InterPro" id="IPR013766">
    <property type="entry name" value="Thioredoxin_domain"/>
</dbReference>
<evidence type="ECO:0000256" key="3">
    <source>
        <dbReference type="ARBA" id="ARBA00023157"/>
    </source>
</evidence>
<evidence type="ECO:0000256" key="1">
    <source>
        <dbReference type="ARBA" id="ARBA00004196"/>
    </source>
</evidence>
<name>A0A6J6BB44_9ZZZZ</name>
<dbReference type="Gene3D" id="3.40.30.10">
    <property type="entry name" value="Glutaredoxin"/>
    <property type="match status" value="1"/>
</dbReference>
<keyword evidence="3" id="KW-1015">Disulfide bond</keyword>
<dbReference type="GO" id="GO:0017004">
    <property type="term" value="P:cytochrome complex assembly"/>
    <property type="evidence" value="ECO:0007669"/>
    <property type="project" value="UniProtKB-KW"/>
</dbReference>
<dbReference type="SUPFAM" id="SSF52833">
    <property type="entry name" value="Thioredoxin-like"/>
    <property type="match status" value="1"/>
</dbReference>
<dbReference type="GO" id="GO:0016491">
    <property type="term" value="F:oxidoreductase activity"/>
    <property type="evidence" value="ECO:0007669"/>
    <property type="project" value="InterPro"/>
</dbReference>
<evidence type="ECO:0000313" key="6">
    <source>
        <dbReference type="EMBL" id="CAB4536076.1"/>
    </source>
</evidence>
<organism evidence="6">
    <name type="scientific">freshwater metagenome</name>
    <dbReference type="NCBI Taxonomy" id="449393"/>
    <lineage>
        <taxon>unclassified sequences</taxon>
        <taxon>metagenomes</taxon>
        <taxon>ecological metagenomes</taxon>
    </lineage>
</organism>
<keyword evidence="2" id="KW-0201">Cytochrome c-type biogenesis</keyword>
<dbReference type="InterPro" id="IPR013740">
    <property type="entry name" value="Redoxin"/>
</dbReference>
<reference evidence="6" key="1">
    <citation type="submission" date="2020-05" db="EMBL/GenBank/DDBJ databases">
        <authorList>
            <person name="Chiriac C."/>
            <person name="Salcher M."/>
            <person name="Ghai R."/>
            <person name="Kavagutti S V."/>
        </authorList>
    </citation>
    <scope>NUCLEOTIDE SEQUENCE</scope>
</reference>
<dbReference type="InterPro" id="IPR036249">
    <property type="entry name" value="Thioredoxin-like_sf"/>
</dbReference>
<dbReference type="PANTHER" id="PTHR42852:SF6">
    <property type="entry name" value="THIOL:DISULFIDE INTERCHANGE PROTEIN DSBE"/>
    <property type="match status" value="1"/>
</dbReference>
<dbReference type="CDD" id="cd02966">
    <property type="entry name" value="TlpA_like_family"/>
    <property type="match status" value="1"/>
</dbReference>
<comment type="subcellular location">
    <subcellularLocation>
        <location evidence="1">Cell envelope</location>
    </subcellularLocation>
</comment>
<dbReference type="PROSITE" id="PS51352">
    <property type="entry name" value="THIOREDOXIN_2"/>
    <property type="match status" value="1"/>
</dbReference>